<evidence type="ECO:0000313" key="1">
    <source>
        <dbReference type="EMBL" id="PHJ39454.1"/>
    </source>
</evidence>
<evidence type="ECO:0008006" key="3">
    <source>
        <dbReference type="Google" id="ProtNLM"/>
    </source>
</evidence>
<dbReference type="GO" id="GO:0045892">
    <property type="term" value="P:negative regulation of DNA-templated transcription"/>
    <property type="evidence" value="ECO:0007669"/>
    <property type="project" value="UniProtKB-ARBA"/>
</dbReference>
<dbReference type="OrthoDB" id="9811244at2"/>
<dbReference type="AlphaFoldDB" id="A0A2C6MI39"/>
<dbReference type="EMBL" id="AWQQ01000020">
    <property type="protein sequence ID" value="PHJ39454.1"/>
    <property type="molecule type" value="Genomic_DNA"/>
</dbReference>
<dbReference type="RefSeq" id="WP_099082211.1">
    <property type="nucleotide sequence ID" value="NZ_AWQQ01000020.1"/>
</dbReference>
<dbReference type="InterPro" id="IPR038390">
    <property type="entry name" value="Metal_Tscrpt_repr_sf"/>
</dbReference>
<keyword evidence="2" id="KW-1185">Reference proteome</keyword>
<dbReference type="GO" id="GO:0003677">
    <property type="term" value="F:DNA binding"/>
    <property type="evidence" value="ECO:0007669"/>
    <property type="project" value="InterPro"/>
</dbReference>
<reference evidence="1 2" key="1">
    <citation type="submission" date="2013-09" db="EMBL/GenBank/DDBJ databases">
        <title>Biodegradation of hydrocarbons in the deep terrestrial subsurface : characterization of a microbial consortium composed of two Desulfotomaculum species originating from a deep geological formation.</title>
        <authorList>
            <person name="Aullo T."/>
            <person name="Berlendis S."/>
            <person name="Lascourreges J.-F."/>
            <person name="Dessort D."/>
            <person name="Saint-Laurent S."/>
            <person name="Schraauwers B."/>
            <person name="Mas J."/>
            <person name="Magot M."/>
            <person name="Ranchou-Peyruse A."/>
        </authorList>
    </citation>
    <scope>NUCLEOTIDE SEQUENCE [LARGE SCALE GENOMIC DNA]</scope>
    <source>
        <strain evidence="1 2">Bs107</strain>
    </source>
</reference>
<dbReference type="InterPro" id="IPR003735">
    <property type="entry name" value="Metal_Tscrpt_repr"/>
</dbReference>
<dbReference type="Gene3D" id="1.20.58.1000">
    <property type="entry name" value="Metal-sensitive repressor, helix protomer"/>
    <property type="match status" value="1"/>
</dbReference>
<evidence type="ECO:0000313" key="2">
    <source>
        <dbReference type="Proteomes" id="UP000222564"/>
    </source>
</evidence>
<accession>A0A2C6MI39</accession>
<dbReference type="GO" id="GO:0046872">
    <property type="term" value="F:metal ion binding"/>
    <property type="evidence" value="ECO:0007669"/>
    <property type="project" value="InterPro"/>
</dbReference>
<dbReference type="PANTHER" id="PTHR33677:SF5">
    <property type="entry name" value="TRANSCRIPTIONAL REPRESSOR FRMR"/>
    <property type="match status" value="1"/>
</dbReference>
<protein>
    <recommendedName>
        <fullName evidence="3">Transcriptional regulator</fullName>
    </recommendedName>
</protein>
<organism evidence="1 2">
    <name type="scientific">Desulforamulus profundi</name>
    <dbReference type="NCBI Taxonomy" id="1383067"/>
    <lineage>
        <taxon>Bacteria</taxon>
        <taxon>Bacillati</taxon>
        <taxon>Bacillota</taxon>
        <taxon>Clostridia</taxon>
        <taxon>Eubacteriales</taxon>
        <taxon>Peptococcaceae</taxon>
        <taxon>Desulforamulus</taxon>
    </lineage>
</organism>
<proteinExistence type="predicted"/>
<dbReference type="Pfam" id="PF02583">
    <property type="entry name" value="Trns_repr_metal"/>
    <property type="match status" value="1"/>
</dbReference>
<comment type="caution">
    <text evidence="1">The sequence shown here is derived from an EMBL/GenBank/DDBJ whole genome shotgun (WGS) entry which is preliminary data.</text>
</comment>
<dbReference type="CDD" id="cd10148">
    <property type="entry name" value="CsoR-like_DUF156"/>
    <property type="match status" value="1"/>
</dbReference>
<name>A0A2C6MI39_9FIRM</name>
<sequence length="94" mass="10399">MSPNLENQAELQQELLTRLRKIEGQVRGVQKMIAENRSCSDIVIQLAAIKAAVNRVGFSVLACHLASSIEENMSQGKDLTASLDDFMSVFKKFS</sequence>
<dbReference type="Proteomes" id="UP000222564">
    <property type="component" value="Unassembled WGS sequence"/>
</dbReference>
<gene>
    <name evidence="1" type="ORF">P378_03330</name>
</gene>
<dbReference type="PANTHER" id="PTHR33677">
    <property type="entry name" value="TRANSCRIPTIONAL REPRESSOR FRMR-RELATED"/>
    <property type="match status" value="1"/>
</dbReference>